<dbReference type="InterPro" id="IPR038396">
    <property type="entry name" value="SpoIIAA-like_sf"/>
</dbReference>
<dbReference type="Gene3D" id="3.40.50.10600">
    <property type="entry name" value="SpoIIaa-like domains"/>
    <property type="match status" value="1"/>
</dbReference>
<dbReference type="Pfam" id="PF11964">
    <property type="entry name" value="SpoIIAA-like"/>
    <property type="match status" value="1"/>
</dbReference>
<dbReference type="EMBL" id="JAQQXP010000003">
    <property type="protein sequence ID" value="MDC8832578.1"/>
    <property type="molecule type" value="Genomic_DNA"/>
</dbReference>
<dbReference type="Proteomes" id="UP001218788">
    <property type="component" value="Unassembled WGS sequence"/>
</dbReference>
<reference evidence="1 2" key="1">
    <citation type="submission" date="2022-10" db="EMBL/GenBank/DDBJ databases">
        <title>Alteromonas sp. chi3 Genome sequencing.</title>
        <authorList>
            <person name="Park S."/>
        </authorList>
    </citation>
    <scope>NUCLEOTIDE SEQUENCE [LARGE SCALE GENOMIC DNA]</scope>
    <source>
        <strain evidence="2">chi3</strain>
    </source>
</reference>
<gene>
    <name evidence="1" type="ORF">OIK42_17630</name>
</gene>
<dbReference type="InterPro" id="IPR036513">
    <property type="entry name" value="STAS_dom_sf"/>
</dbReference>
<dbReference type="RefSeq" id="WP_273642414.1">
    <property type="nucleotide sequence ID" value="NZ_JAQQXP010000003.1"/>
</dbReference>
<name>A0ABT5L686_9ALTE</name>
<dbReference type="InterPro" id="IPR021866">
    <property type="entry name" value="SpoIIAA-like"/>
</dbReference>
<evidence type="ECO:0000313" key="1">
    <source>
        <dbReference type="EMBL" id="MDC8832578.1"/>
    </source>
</evidence>
<dbReference type="SUPFAM" id="SSF52091">
    <property type="entry name" value="SpoIIaa-like"/>
    <property type="match status" value="1"/>
</dbReference>
<keyword evidence="2" id="KW-1185">Reference proteome</keyword>
<comment type="caution">
    <text evidence="1">The sequence shown here is derived from an EMBL/GenBank/DDBJ whole genome shotgun (WGS) entry which is preliminary data.</text>
</comment>
<protein>
    <submittedName>
        <fullName evidence="1">STAS/SEC14 domain-containing protein</fullName>
    </submittedName>
</protein>
<proteinExistence type="predicted"/>
<accession>A0ABT5L686</accession>
<organism evidence="1 2">
    <name type="scientific">Alteromonas gilva</name>
    <dbReference type="NCBI Taxonomy" id="2987522"/>
    <lineage>
        <taxon>Bacteria</taxon>
        <taxon>Pseudomonadati</taxon>
        <taxon>Pseudomonadota</taxon>
        <taxon>Gammaproteobacteria</taxon>
        <taxon>Alteromonadales</taxon>
        <taxon>Alteromonadaceae</taxon>
        <taxon>Alteromonas/Salinimonas group</taxon>
        <taxon>Alteromonas</taxon>
    </lineage>
</organism>
<evidence type="ECO:0000313" key="2">
    <source>
        <dbReference type="Proteomes" id="UP001218788"/>
    </source>
</evidence>
<sequence>MNKVAHGISIGIERIDNTLYVSMKAIGKLTHRDYEAFTPLLEGALASIASPQIRLLFDATEFTGWEMRAAWDDFKIGLRHGSEFSKVAIVGQENWQALMAAIGNWFVSGEVVFFTDTQLALNWLCE</sequence>